<evidence type="ECO:0000256" key="2">
    <source>
        <dbReference type="ARBA" id="ARBA00023152"/>
    </source>
</evidence>
<dbReference type="Pfam" id="PF00342">
    <property type="entry name" value="PGI"/>
    <property type="match status" value="1"/>
</dbReference>
<protein>
    <recommendedName>
        <fullName evidence="4">Glucose-6-phosphate isomerase</fullName>
        <ecNumber evidence="4">5.3.1.9</ecNumber>
    </recommendedName>
</protein>
<organism evidence="5 6">
    <name type="scientific">Geodia barretti</name>
    <name type="common">Barrett's horny sponge</name>
    <dbReference type="NCBI Taxonomy" id="519541"/>
    <lineage>
        <taxon>Eukaryota</taxon>
        <taxon>Metazoa</taxon>
        <taxon>Porifera</taxon>
        <taxon>Demospongiae</taxon>
        <taxon>Heteroscleromorpha</taxon>
        <taxon>Tetractinellida</taxon>
        <taxon>Astrophorina</taxon>
        <taxon>Geodiidae</taxon>
        <taxon>Geodia</taxon>
    </lineage>
</organism>
<accession>A0AA35RQC9</accession>
<dbReference type="GO" id="GO:0006096">
    <property type="term" value="P:glycolytic process"/>
    <property type="evidence" value="ECO:0007669"/>
    <property type="project" value="UniProtKB-KW"/>
</dbReference>
<dbReference type="InterPro" id="IPR035476">
    <property type="entry name" value="SIS_PGI_1"/>
</dbReference>
<name>A0AA35RQC9_GEOBA</name>
<comment type="catalytic activity">
    <reaction evidence="4">
        <text>alpha-D-glucose 6-phosphate = beta-D-fructose 6-phosphate</text>
        <dbReference type="Rhea" id="RHEA:11816"/>
        <dbReference type="ChEBI" id="CHEBI:57634"/>
        <dbReference type="ChEBI" id="CHEBI:58225"/>
        <dbReference type="EC" id="5.3.1.9"/>
    </reaction>
</comment>
<proteinExistence type="inferred from homology"/>
<evidence type="ECO:0000313" key="5">
    <source>
        <dbReference type="EMBL" id="CAI8015779.1"/>
    </source>
</evidence>
<sequence length="444" mass="47298">MQAFAEEVKSDGFRHVVLLGMGGSSLGALALSDLFGSADGYPDLTVLDTTVPATISAISDSLDCEKTLFIVASKSGTTIEPNVLYKHFRALVEREIEGADTGNHFVAICDAGTSLERLAREDGFRRVFTNPPDLGGRYSVQSLFGLVPAALLGIDVGKLLDSVETMSTLCGATVPANDNPAVWLGALIASLVEQGRDKLTIVTTESLQNFALWVEQLLAESTEEDDTDATDRYMKVVEEAGIPVVRFDLTGRHNIGAEFFRWEFATAVAGSLMGIHPFDQPNVQQAKDKTTELLADYENSGRAPALNAVSSLTELMSHVKKGDYLAITAFAEPTAQVELALADLRQNVTGKWGVATTLGYGPRYLHSTGQLHKGGADSGLSLQLTQIENADVTIPGEKFTFGVLAAAQAKGDLDALAAQGRHVARINLGADAVQTVKTLANSLK</sequence>
<dbReference type="GO" id="GO:0005829">
    <property type="term" value="C:cytosol"/>
    <property type="evidence" value="ECO:0007669"/>
    <property type="project" value="TreeGrafter"/>
</dbReference>
<dbReference type="GO" id="GO:0006094">
    <property type="term" value="P:gluconeogenesis"/>
    <property type="evidence" value="ECO:0007669"/>
    <property type="project" value="UniProtKB-KW"/>
</dbReference>
<evidence type="ECO:0000313" key="6">
    <source>
        <dbReference type="Proteomes" id="UP001174909"/>
    </source>
</evidence>
<dbReference type="GO" id="GO:0004347">
    <property type="term" value="F:glucose-6-phosphate isomerase activity"/>
    <property type="evidence" value="ECO:0007669"/>
    <property type="project" value="UniProtKB-EC"/>
</dbReference>
<dbReference type="GO" id="GO:0051156">
    <property type="term" value="P:glucose 6-phosphate metabolic process"/>
    <property type="evidence" value="ECO:0007669"/>
    <property type="project" value="TreeGrafter"/>
</dbReference>
<dbReference type="EC" id="5.3.1.9" evidence="4"/>
<dbReference type="PROSITE" id="PS51463">
    <property type="entry name" value="P_GLUCOSE_ISOMERASE_3"/>
    <property type="match status" value="2"/>
</dbReference>
<evidence type="ECO:0000256" key="3">
    <source>
        <dbReference type="ARBA" id="ARBA00023235"/>
    </source>
</evidence>
<dbReference type="PRINTS" id="PR00662">
    <property type="entry name" value="G6PISOMERASE"/>
</dbReference>
<dbReference type="EMBL" id="CASHTH010001466">
    <property type="protein sequence ID" value="CAI8015779.1"/>
    <property type="molecule type" value="Genomic_DNA"/>
</dbReference>
<keyword evidence="2 4" id="KW-0324">Glycolysis</keyword>
<evidence type="ECO:0000256" key="4">
    <source>
        <dbReference type="RuleBase" id="RU000612"/>
    </source>
</evidence>
<dbReference type="PANTHER" id="PTHR11469">
    <property type="entry name" value="GLUCOSE-6-PHOSPHATE ISOMERASE"/>
    <property type="match status" value="1"/>
</dbReference>
<dbReference type="SUPFAM" id="SSF53697">
    <property type="entry name" value="SIS domain"/>
    <property type="match status" value="1"/>
</dbReference>
<dbReference type="GO" id="GO:0097367">
    <property type="term" value="F:carbohydrate derivative binding"/>
    <property type="evidence" value="ECO:0007669"/>
    <property type="project" value="InterPro"/>
</dbReference>
<comment type="pathway">
    <text evidence="4">Carbohydrate degradation; glycolysis; D-glyceraldehyde 3-phosphate and glycerone phosphate from D-glucose: step 2/4.</text>
</comment>
<dbReference type="Proteomes" id="UP001174909">
    <property type="component" value="Unassembled WGS sequence"/>
</dbReference>
<keyword evidence="1 4" id="KW-0312">Gluconeogenesis</keyword>
<dbReference type="InterPro" id="IPR001672">
    <property type="entry name" value="G6P_Isomerase"/>
</dbReference>
<dbReference type="PANTHER" id="PTHR11469:SF1">
    <property type="entry name" value="GLUCOSE-6-PHOSPHATE ISOMERASE"/>
    <property type="match status" value="1"/>
</dbReference>
<evidence type="ECO:0000256" key="1">
    <source>
        <dbReference type="ARBA" id="ARBA00022432"/>
    </source>
</evidence>
<dbReference type="InterPro" id="IPR046348">
    <property type="entry name" value="SIS_dom_sf"/>
</dbReference>
<keyword evidence="3 4" id="KW-0413">Isomerase</keyword>
<keyword evidence="6" id="KW-1185">Reference proteome</keyword>
<gene>
    <name evidence="5" type="ORF">GBAR_LOCUS9744</name>
</gene>
<comment type="caution">
    <text evidence="5">The sequence shown here is derived from an EMBL/GenBank/DDBJ whole genome shotgun (WGS) entry which is preliminary data.</text>
</comment>
<dbReference type="AlphaFoldDB" id="A0AA35RQC9"/>
<dbReference type="CDD" id="cd05015">
    <property type="entry name" value="SIS_PGI_1"/>
    <property type="match status" value="1"/>
</dbReference>
<comment type="similarity">
    <text evidence="4">Belongs to the GPI family.</text>
</comment>
<dbReference type="GO" id="GO:0048029">
    <property type="term" value="F:monosaccharide binding"/>
    <property type="evidence" value="ECO:0007669"/>
    <property type="project" value="TreeGrafter"/>
</dbReference>
<dbReference type="Gene3D" id="3.40.50.10490">
    <property type="entry name" value="Glucose-6-phosphate isomerase like protein, domain 1"/>
    <property type="match status" value="2"/>
</dbReference>
<reference evidence="5" key="1">
    <citation type="submission" date="2023-03" db="EMBL/GenBank/DDBJ databases">
        <authorList>
            <person name="Steffen K."/>
            <person name="Cardenas P."/>
        </authorList>
    </citation>
    <scope>NUCLEOTIDE SEQUENCE</scope>
</reference>